<organism evidence="1 2">
    <name type="scientific">Populus deltoides</name>
    <name type="common">Eastern poplar</name>
    <name type="synonym">Eastern cottonwood</name>
    <dbReference type="NCBI Taxonomy" id="3696"/>
    <lineage>
        <taxon>Eukaryota</taxon>
        <taxon>Viridiplantae</taxon>
        <taxon>Streptophyta</taxon>
        <taxon>Embryophyta</taxon>
        <taxon>Tracheophyta</taxon>
        <taxon>Spermatophyta</taxon>
        <taxon>Magnoliopsida</taxon>
        <taxon>eudicotyledons</taxon>
        <taxon>Gunneridae</taxon>
        <taxon>Pentapetalae</taxon>
        <taxon>rosids</taxon>
        <taxon>fabids</taxon>
        <taxon>Malpighiales</taxon>
        <taxon>Salicaceae</taxon>
        <taxon>Saliceae</taxon>
        <taxon>Populus</taxon>
    </lineage>
</organism>
<evidence type="ECO:0000313" key="1">
    <source>
        <dbReference type="EMBL" id="KAH8504709.1"/>
    </source>
</evidence>
<dbReference type="AlphaFoldDB" id="A0A8T2YI98"/>
<accession>A0A8T2YI98</accession>
<reference evidence="1" key="1">
    <citation type="journal article" date="2021" name="J. Hered.">
        <title>Genome Assembly of Salicaceae Populus deltoides (Eastern Cottonwood) I-69 Based on Nanopore Sequencing and Hi-C Technologies.</title>
        <authorList>
            <person name="Bai S."/>
            <person name="Wu H."/>
            <person name="Zhang J."/>
            <person name="Pan Z."/>
            <person name="Zhao W."/>
            <person name="Li Z."/>
            <person name="Tong C."/>
        </authorList>
    </citation>
    <scope>NUCLEOTIDE SEQUENCE</scope>
    <source>
        <tissue evidence="1">Leaf</tissue>
    </source>
</reference>
<dbReference type="EMBL" id="JACEGQ020000006">
    <property type="protein sequence ID" value="KAH8504709.1"/>
    <property type="molecule type" value="Genomic_DNA"/>
</dbReference>
<evidence type="ECO:0000313" key="2">
    <source>
        <dbReference type="Proteomes" id="UP000807159"/>
    </source>
</evidence>
<keyword evidence="2" id="KW-1185">Reference proteome</keyword>
<proteinExistence type="predicted"/>
<dbReference type="Proteomes" id="UP000807159">
    <property type="component" value="Chromosome 6"/>
</dbReference>
<protein>
    <submittedName>
        <fullName evidence="1">Uncharacterized protein</fullName>
    </submittedName>
</protein>
<name>A0A8T2YI98_POPDE</name>
<sequence>MINDEAFSMICSTIHSLRRGVGGRESLEGEERGMLINGNGKYMEGCEGVNVSKSSGLFLRKVNEGEEKRRSGGELDLLDKPRCVLGYASWVLGVYIDNESTMALFLEKEGHGFGL</sequence>
<gene>
    <name evidence="1" type="ORF">H0E87_012085</name>
</gene>
<comment type="caution">
    <text evidence="1">The sequence shown here is derived from an EMBL/GenBank/DDBJ whole genome shotgun (WGS) entry which is preliminary data.</text>
</comment>